<keyword evidence="4" id="KW-0560">Oxidoreductase</keyword>
<dbReference type="Pfam" id="PF16679">
    <property type="entry name" value="CDT1_C"/>
    <property type="match status" value="1"/>
</dbReference>
<dbReference type="PANTHER" id="PTHR10209:SF812">
    <property type="entry name" value="2OG-FE(II) OXYGENASE FAMILY, PUTATIVE (AFU_ORTHOLOGUE AFUA_3G14880)-RELATED"/>
    <property type="match status" value="1"/>
</dbReference>
<comment type="similarity">
    <text evidence="2">Belongs to the Cdt1 family.</text>
</comment>
<dbReference type="KEGG" id="yli:2910067"/>
<dbReference type="InterPro" id="IPR032054">
    <property type="entry name" value="Cdt1_C"/>
</dbReference>
<dbReference type="InterPro" id="IPR005123">
    <property type="entry name" value="Oxoglu/Fe-dep_dioxygenase_dom"/>
</dbReference>
<feature type="region of interest" description="Disordered" evidence="7">
    <location>
        <begin position="526"/>
        <end position="548"/>
    </location>
</feature>
<evidence type="ECO:0000256" key="4">
    <source>
        <dbReference type="ARBA" id="ARBA00023002"/>
    </source>
</evidence>
<evidence type="ECO:0000313" key="12">
    <source>
        <dbReference type="Proteomes" id="UP000256601"/>
    </source>
</evidence>
<dbReference type="GO" id="GO:0016491">
    <property type="term" value="F:oxidoreductase activity"/>
    <property type="evidence" value="ECO:0007669"/>
    <property type="project" value="UniProtKB-KW"/>
</dbReference>
<comment type="similarity">
    <text evidence="1">Belongs to the iron/ascorbate-dependent oxidoreductase family.</text>
</comment>
<evidence type="ECO:0000313" key="11">
    <source>
        <dbReference type="Proteomes" id="UP000182444"/>
    </source>
</evidence>
<dbReference type="PROSITE" id="PS51471">
    <property type="entry name" value="FE2OG_OXY"/>
    <property type="match status" value="1"/>
</dbReference>
<dbReference type="GeneID" id="2910067"/>
<dbReference type="GO" id="GO:0046872">
    <property type="term" value="F:metal ion binding"/>
    <property type="evidence" value="ECO:0007669"/>
    <property type="project" value="UniProtKB-KW"/>
</dbReference>
<dbReference type="SUPFAM" id="SSF51197">
    <property type="entry name" value="Clavaminate synthase-like"/>
    <property type="match status" value="1"/>
</dbReference>
<evidence type="ECO:0000256" key="2">
    <source>
        <dbReference type="ARBA" id="ARBA00008356"/>
    </source>
</evidence>
<dbReference type="AlphaFoldDB" id="A0A1H6Q5C7"/>
<reference evidence="10 12" key="2">
    <citation type="submission" date="2018-07" db="EMBL/GenBank/DDBJ databases">
        <title>Draft Genome Assemblies for Five Robust Yarrowia lipolytica Strains Exhibiting High Lipid Production and Pentose Sugar Utilization and Sugar Alcohol Secretion from Undetoxified Lignocellulosic Biomass Hydrolysates.</title>
        <authorList>
            <consortium name="DOE Joint Genome Institute"/>
            <person name="Walker C."/>
            <person name="Ryu S."/>
            <person name="Na H."/>
            <person name="Zane M."/>
            <person name="LaButti K."/>
            <person name="Lipzen A."/>
            <person name="Haridas S."/>
            <person name="Barry K."/>
            <person name="Grigoriev I.V."/>
            <person name="Quarterman J."/>
            <person name="Slininger P."/>
            <person name="Dien B."/>
            <person name="Trinh C.T."/>
        </authorList>
    </citation>
    <scope>NUCLEOTIDE SEQUENCE [LARGE SCALE GENOMIC DNA]</scope>
    <source>
        <strain evidence="10 12">YB392</strain>
    </source>
</reference>
<dbReference type="InterPro" id="IPR026992">
    <property type="entry name" value="DIOX_N"/>
</dbReference>
<dbReference type="Proteomes" id="UP000182444">
    <property type="component" value="Chromosome 1C"/>
</dbReference>
<keyword evidence="3" id="KW-0479">Metal-binding</keyword>
<evidence type="ECO:0000256" key="7">
    <source>
        <dbReference type="SAM" id="MobiDB-lite"/>
    </source>
</evidence>
<dbReference type="GO" id="GO:0044283">
    <property type="term" value="P:small molecule biosynthetic process"/>
    <property type="evidence" value="ECO:0007669"/>
    <property type="project" value="UniProtKB-ARBA"/>
</dbReference>
<evidence type="ECO:0000313" key="9">
    <source>
        <dbReference type="EMBL" id="AOW03013.1"/>
    </source>
</evidence>
<keyword evidence="5" id="KW-0408">Iron</keyword>
<dbReference type="InterPro" id="IPR038090">
    <property type="entry name" value="Cdt1_C_WH_dom_sf"/>
</dbReference>
<reference evidence="9 11" key="1">
    <citation type="journal article" date="2016" name="PLoS ONE">
        <title>Sequence Assembly of Yarrowia lipolytica Strain W29/CLIB89 Shows Transposable Element Diversity.</title>
        <authorList>
            <person name="Magnan C."/>
            <person name="Yu J."/>
            <person name="Chang I."/>
            <person name="Jahn E."/>
            <person name="Kanomata Y."/>
            <person name="Wu J."/>
            <person name="Zeller M."/>
            <person name="Oakes M."/>
            <person name="Baldi P."/>
            <person name="Sandmeyer S."/>
        </authorList>
    </citation>
    <scope>NUCLEOTIDE SEQUENCE [LARGE SCALE GENOMIC DNA]</scope>
    <source>
        <strain evidence="9">CLIB89</strain>
        <strain evidence="11">CLIB89(W29)</strain>
    </source>
</reference>
<dbReference type="OrthoDB" id="288590at2759"/>
<dbReference type="EMBL" id="CP017555">
    <property type="protein sequence ID" value="AOW03013.1"/>
    <property type="molecule type" value="Genomic_DNA"/>
</dbReference>
<protein>
    <recommendedName>
        <fullName evidence="8">Fe2OG dioxygenase domain-containing protein</fullName>
    </recommendedName>
</protein>
<evidence type="ECO:0000256" key="3">
    <source>
        <dbReference type="ARBA" id="ARBA00022723"/>
    </source>
</evidence>
<dbReference type="Gene3D" id="1.10.10.1420">
    <property type="entry name" value="DNA replication factor Cdt1, C-terminal WH domain"/>
    <property type="match status" value="1"/>
</dbReference>
<organism evidence="9 11">
    <name type="scientific">Yarrowia lipolytica</name>
    <name type="common">Candida lipolytica</name>
    <dbReference type="NCBI Taxonomy" id="4952"/>
    <lineage>
        <taxon>Eukaryota</taxon>
        <taxon>Fungi</taxon>
        <taxon>Dikarya</taxon>
        <taxon>Ascomycota</taxon>
        <taxon>Saccharomycotina</taxon>
        <taxon>Dipodascomycetes</taxon>
        <taxon>Dipodascales</taxon>
        <taxon>Dipodascales incertae sedis</taxon>
        <taxon>Yarrowia</taxon>
    </lineage>
</organism>
<dbReference type="InterPro" id="IPR027443">
    <property type="entry name" value="IPNS-like_sf"/>
</dbReference>
<evidence type="ECO:0000256" key="5">
    <source>
        <dbReference type="ARBA" id="ARBA00023004"/>
    </source>
</evidence>
<feature type="domain" description="Fe2OG dioxygenase" evidence="8">
    <location>
        <begin position="242"/>
        <end position="342"/>
    </location>
</feature>
<dbReference type="VEuPathDB" id="FungiDB:YALI0_C17369g"/>
<evidence type="ECO:0000256" key="1">
    <source>
        <dbReference type="ARBA" id="ARBA00008056"/>
    </source>
</evidence>
<evidence type="ECO:0000256" key="6">
    <source>
        <dbReference type="ARBA" id="ARBA00023306"/>
    </source>
</evidence>
<dbReference type="Proteomes" id="UP000256601">
    <property type="component" value="Unassembled WGS sequence"/>
</dbReference>
<evidence type="ECO:0000259" key="8">
    <source>
        <dbReference type="PROSITE" id="PS51471"/>
    </source>
</evidence>
<dbReference type="Pfam" id="PF03171">
    <property type="entry name" value="2OG-FeII_Oxy"/>
    <property type="match status" value="1"/>
</dbReference>
<dbReference type="PANTHER" id="PTHR10209">
    <property type="entry name" value="OXIDOREDUCTASE, 2OG-FE II OXYGENASE FAMILY PROTEIN"/>
    <property type="match status" value="1"/>
</dbReference>
<dbReference type="VEuPathDB" id="FungiDB:YALI1_C24730g"/>
<accession>A0A1H6Q5C7</accession>
<proteinExistence type="inferred from homology"/>
<sequence length="698" mass="79402">MFTSIPIIDLSEDTPTILAKLRPALFNVGFCYIKNYGVDPGLIQRVTELGKQLFDLPQTEKQRIDMSNSPHFLGYSRLGDEITKNQTDWREQMDLATELPAPKDDEPLYRRLRGPNQWPDEKLIPGFRQAFEAYIEQMGPVSIHFVSLIAQALGLEADAFAHLFEQHQQHKLKVVRYPDVDEVKVKVEGETKVKGGVKKEDPVDIDVKLEPQESSLHADETKVKLEDEPVEIKQDDDSIERKASVKQECHAERSIYTQGVGPHKDSELTSYLLQCTPHRGLQVLNSNNEWIDVPPIEGTLVVAMGQAMEALTRGYCVSTTHRVLAPEAGSGSRFSIPFFQGISYDANFRDFKLPSEVEESLKKNKVVTEDTGQYRHDMFSNIGEATFMNRIRSHPTVAKRWYKDVIDVTKLDTLPRVLSRLSRIFAGAEKTMMFHNSPLPLSFDDFARSVLEYSHEKVTRDDLSQLFALWPNLYRTEVRRDGMLMLSLENITSVALTQTRDARQKQFDDLCWKWLRQHPVTWSKGPEIDQKKQSSFTKKRGISETAESLRKTPVTKQRIFKLAKPDTKLGGTVLERIKARKAASAHLNKKSEQEEKSESQQRFLDSNIPRVVDVLVGAGKGNSTSIPMDRAIRMVNDSVRRNLSEKEARAILVRVSQVVPSFCKLVEVGDQAVLRLGKKTRGAVQAELREFEESEHSK</sequence>
<dbReference type="EMBL" id="KZ857348">
    <property type="protein sequence ID" value="RDW22822.1"/>
    <property type="molecule type" value="Genomic_DNA"/>
</dbReference>
<dbReference type="Gene3D" id="2.60.120.330">
    <property type="entry name" value="B-lactam Antibiotic, Isopenicillin N Synthase, Chain"/>
    <property type="match status" value="1"/>
</dbReference>
<gene>
    <name evidence="10" type="ORF">B0I71DRAFT_136941</name>
    <name evidence="9" type="ORF">YALI1_C24730g</name>
</gene>
<name>A0A1H6Q5C7_YARLL</name>
<dbReference type="eggNOG" id="KOG0143">
    <property type="taxonomic scope" value="Eukaryota"/>
</dbReference>
<keyword evidence="6" id="KW-0131">Cell cycle</keyword>
<dbReference type="InterPro" id="IPR044861">
    <property type="entry name" value="IPNS-like_FE2OG_OXY"/>
</dbReference>
<dbReference type="RefSeq" id="XP_501941.1">
    <property type="nucleotide sequence ID" value="XM_501941.1"/>
</dbReference>
<evidence type="ECO:0000313" key="10">
    <source>
        <dbReference type="EMBL" id="RDW22822.1"/>
    </source>
</evidence>
<dbReference type="Pfam" id="PF14226">
    <property type="entry name" value="DIOX_N"/>
    <property type="match status" value="1"/>
</dbReference>